<keyword evidence="6" id="KW-0598">Phosphotransferase system</keyword>
<name>A0A1I7GJW8_9BACL</name>
<dbReference type="GO" id="GO:0008982">
    <property type="term" value="F:protein-N(PI)-phosphohistidine-sugar phosphotransferase activity"/>
    <property type="evidence" value="ECO:0007669"/>
    <property type="project" value="InterPro"/>
</dbReference>
<evidence type="ECO:0000256" key="4">
    <source>
        <dbReference type="ARBA" id="ARBA00022597"/>
    </source>
</evidence>
<keyword evidence="2" id="KW-0813">Transport</keyword>
<keyword evidence="9" id="KW-1185">Reference proteome</keyword>
<dbReference type="InterPro" id="IPR002178">
    <property type="entry name" value="PTS_EIIA_type-2_dom"/>
</dbReference>
<organism evidence="8 9">
    <name type="scientific">Alicyclobacillus macrosporangiidus</name>
    <dbReference type="NCBI Taxonomy" id="392015"/>
    <lineage>
        <taxon>Bacteria</taxon>
        <taxon>Bacillati</taxon>
        <taxon>Bacillota</taxon>
        <taxon>Bacilli</taxon>
        <taxon>Bacillales</taxon>
        <taxon>Alicyclobacillaceae</taxon>
        <taxon>Alicyclobacillus</taxon>
    </lineage>
</organism>
<protein>
    <submittedName>
        <fullName evidence="8">PTS system, fructose-specific IIA component</fullName>
    </submittedName>
</protein>
<dbReference type="PANTHER" id="PTHR47738">
    <property type="entry name" value="PTS SYSTEM FRUCTOSE-LIKE EIIA COMPONENT-RELATED"/>
    <property type="match status" value="1"/>
</dbReference>
<dbReference type="SUPFAM" id="SSF55804">
    <property type="entry name" value="Phoshotransferase/anion transport protein"/>
    <property type="match status" value="1"/>
</dbReference>
<evidence type="ECO:0000256" key="1">
    <source>
        <dbReference type="ARBA" id="ARBA00004496"/>
    </source>
</evidence>
<dbReference type="CDD" id="cd00211">
    <property type="entry name" value="PTS_IIA_fru"/>
    <property type="match status" value="1"/>
</dbReference>
<proteinExistence type="predicted"/>
<dbReference type="GO" id="GO:0009401">
    <property type="term" value="P:phosphoenolpyruvate-dependent sugar phosphotransferase system"/>
    <property type="evidence" value="ECO:0007669"/>
    <property type="project" value="UniProtKB-KW"/>
</dbReference>
<evidence type="ECO:0000259" key="7">
    <source>
        <dbReference type="PROSITE" id="PS51094"/>
    </source>
</evidence>
<comment type="subcellular location">
    <subcellularLocation>
        <location evidence="1">Cytoplasm</location>
    </subcellularLocation>
</comment>
<sequence>MLMREQVFFEVPAESQREAVQYLVEQAQRLGKVADVDAVVAAVLHREEEGTTGFGNGIAIPHGKSSGVREPALLYGRLARPIDWKAMDGAPVSVLFLILVPEESHAEHLQILAKLARKLMHEDFVAQVKSIQDEAALAEFVQRELA</sequence>
<dbReference type="NCBIfam" id="TIGR00848">
    <property type="entry name" value="fruA"/>
    <property type="match status" value="1"/>
</dbReference>
<dbReference type="PROSITE" id="PS51094">
    <property type="entry name" value="PTS_EIIA_TYPE_2"/>
    <property type="match status" value="1"/>
</dbReference>
<dbReference type="InterPro" id="IPR004715">
    <property type="entry name" value="PTS_IIA_fruc"/>
</dbReference>
<evidence type="ECO:0000256" key="5">
    <source>
        <dbReference type="ARBA" id="ARBA00022679"/>
    </source>
</evidence>
<dbReference type="GO" id="GO:0016020">
    <property type="term" value="C:membrane"/>
    <property type="evidence" value="ECO:0007669"/>
    <property type="project" value="InterPro"/>
</dbReference>
<dbReference type="Gene3D" id="3.40.930.10">
    <property type="entry name" value="Mannitol-specific EII, Chain A"/>
    <property type="match status" value="1"/>
</dbReference>
<dbReference type="InterPro" id="IPR016152">
    <property type="entry name" value="PTrfase/Anion_transptr"/>
</dbReference>
<keyword evidence="3" id="KW-0597">Phosphoprotein</keyword>
<keyword evidence="4" id="KW-0762">Sugar transport</keyword>
<dbReference type="AlphaFoldDB" id="A0A1I7GJW8"/>
<dbReference type="InterPro" id="IPR051541">
    <property type="entry name" value="PTS_SugarTrans_NitroReg"/>
</dbReference>
<dbReference type="EMBL" id="FPBV01000002">
    <property type="protein sequence ID" value="SFU48546.1"/>
    <property type="molecule type" value="Genomic_DNA"/>
</dbReference>
<dbReference type="PROSITE" id="PS00372">
    <property type="entry name" value="PTS_EIIA_TYPE_2_HIS"/>
    <property type="match status" value="1"/>
</dbReference>
<keyword evidence="5" id="KW-0808">Transferase</keyword>
<dbReference type="GO" id="GO:0005737">
    <property type="term" value="C:cytoplasm"/>
    <property type="evidence" value="ECO:0007669"/>
    <property type="project" value="UniProtKB-SubCell"/>
</dbReference>
<evidence type="ECO:0000256" key="3">
    <source>
        <dbReference type="ARBA" id="ARBA00022553"/>
    </source>
</evidence>
<dbReference type="FunFam" id="3.40.930.10:FF:000009">
    <property type="entry name" value="PTS system, fructose specific IIABC component"/>
    <property type="match status" value="1"/>
</dbReference>
<accession>A0A1I7GJW8</accession>
<evidence type="ECO:0000256" key="6">
    <source>
        <dbReference type="ARBA" id="ARBA00022683"/>
    </source>
</evidence>
<evidence type="ECO:0000313" key="8">
    <source>
        <dbReference type="EMBL" id="SFU48546.1"/>
    </source>
</evidence>
<dbReference type="STRING" id="392015.SAMN05421543_102243"/>
<evidence type="ECO:0000313" key="9">
    <source>
        <dbReference type="Proteomes" id="UP000183508"/>
    </source>
</evidence>
<gene>
    <name evidence="8" type="ORF">SAMN05421543_102243</name>
</gene>
<feature type="domain" description="PTS EIIA type-2" evidence="7">
    <location>
        <begin position="1"/>
        <end position="144"/>
    </location>
</feature>
<dbReference type="Proteomes" id="UP000183508">
    <property type="component" value="Unassembled WGS sequence"/>
</dbReference>
<reference evidence="9" key="1">
    <citation type="submission" date="2016-10" db="EMBL/GenBank/DDBJ databases">
        <authorList>
            <person name="Varghese N."/>
        </authorList>
    </citation>
    <scope>NUCLEOTIDE SEQUENCE [LARGE SCALE GENOMIC DNA]</scope>
    <source>
        <strain evidence="9">DSM 17980</strain>
    </source>
</reference>
<evidence type="ECO:0000256" key="2">
    <source>
        <dbReference type="ARBA" id="ARBA00022448"/>
    </source>
</evidence>
<dbReference type="PANTHER" id="PTHR47738:SF2">
    <property type="entry name" value="PTS SYSTEM FRUCTOSE-LIKE EIIA COMPONENT"/>
    <property type="match status" value="1"/>
</dbReference>
<dbReference type="Pfam" id="PF00359">
    <property type="entry name" value="PTS_EIIA_2"/>
    <property type="match status" value="1"/>
</dbReference>